<protein>
    <submittedName>
        <fullName evidence="3">Uncharacterized protein</fullName>
    </submittedName>
</protein>
<accession>A0A5E6MCW6</accession>
<feature type="region of interest" description="Disordered" evidence="2">
    <location>
        <begin position="274"/>
        <end position="293"/>
    </location>
</feature>
<proteinExistence type="predicted"/>
<dbReference type="OrthoDB" id="198134at2"/>
<sequence length="293" mass="32650">MKPLPLLLLSVGSLLPLSLLPSRGQDGAGEWRKRVPAPPREFDVDFRPGQRANFPSFERPSERPEEDAVAKAYHILGMPLNAFLQAMAQRAGTNYIPTPEVQGMVNSIFYDVDPLSMAKAGARANGYKLESLDGVFIVHRVLPAAEGQPPLGAFRQKKSSATPLVSPHPAPSRPMKQSGAAVQEKSTSLRISKHQAAAGRNDVRPPKKLPVAQKPDARTEDKKLIALTKKLALQKEERKELLEQERQLHRRLREEERALEAQRKATEKALREHLVRSKKAAEGRQMQRQQAVE</sequence>
<dbReference type="RefSeq" id="WP_142660524.1">
    <property type="nucleotide sequence ID" value="NZ_CABFVA020000091.1"/>
</dbReference>
<evidence type="ECO:0000256" key="1">
    <source>
        <dbReference type="SAM" id="Coils"/>
    </source>
</evidence>
<organism evidence="3 4">
    <name type="scientific">Methylacidimicrobium tartarophylax</name>
    <dbReference type="NCBI Taxonomy" id="1041768"/>
    <lineage>
        <taxon>Bacteria</taxon>
        <taxon>Pseudomonadati</taxon>
        <taxon>Verrucomicrobiota</taxon>
        <taxon>Methylacidimicrobium</taxon>
    </lineage>
</organism>
<name>A0A5E6MCW6_9BACT</name>
<evidence type="ECO:0000313" key="3">
    <source>
        <dbReference type="EMBL" id="VVM07377.1"/>
    </source>
</evidence>
<evidence type="ECO:0000256" key="2">
    <source>
        <dbReference type="SAM" id="MobiDB-lite"/>
    </source>
</evidence>
<reference evidence="3 4" key="1">
    <citation type="submission" date="2019-09" db="EMBL/GenBank/DDBJ databases">
        <authorList>
            <person name="Cremers G."/>
        </authorList>
    </citation>
    <scope>NUCLEOTIDE SEQUENCE [LARGE SCALE GENOMIC DNA]</scope>
    <source>
        <strain evidence="3">4A</strain>
    </source>
</reference>
<feature type="region of interest" description="Disordered" evidence="2">
    <location>
        <begin position="151"/>
        <end position="220"/>
    </location>
</feature>
<keyword evidence="1" id="KW-0175">Coiled coil</keyword>
<gene>
    <name evidence="3" type="ORF">MAMT_01715</name>
</gene>
<dbReference type="AlphaFoldDB" id="A0A5E6MCW6"/>
<feature type="region of interest" description="Disordered" evidence="2">
    <location>
        <begin position="25"/>
        <end position="63"/>
    </location>
</feature>
<keyword evidence="4" id="KW-1185">Reference proteome</keyword>
<feature type="coiled-coil region" evidence="1">
    <location>
        <begin position="224"/>
        <end position="272"/>
    </location>
</feature>
<dbReference type="EMBL" id="CABFVA020000091">
    <property type="protein sequence ID" value="VVM07377.1"/>
    <property type="molecule type" value="Genomic_DNA"/>
</dbReference>
<evidence type="ECO:0000313" key="4">
    <source>
        <dbReference type="Proteomes" id="UP000334923"/>
    </source>
</evidence>
<dbReference type="Proteomes" id="UP000334923">
    <property type="component" value="Unassembled WGS sequence"/>
</dbReference>